<reference evidence="1" key="1">
    <citation type="submission" date="2015-11" db="EMBL/GenBank/DDBJ databases">
        <title>De novo transcriptome assembly of four potential Pierce s Disease insect vectors from Arizona vineyards.</title>
        <authorList>
            <person name="Tassone E.E."/>
        </authorList>
    </citation>
    <scope>NUCLEOTIDE SEQUENCE</scope>
</reference>
<name>A0A1B6MKC0_9HEMI</name>
<protein>
    <submittedName>
        <fullName evidence="1">Uncharacterized protein</fullName>
    </submittedName>
</protein>
<feature type="non-terminal residue" evidence="1">
    <location>
        <position position="107"/>
    </location>
</feature>
<gene>
    <name evidence="1" type="ORF">g.1522</name>
</gene>
<sequence length="107" mass="12000">WDLVNEHRKRKVVTMVSASPDVFNTFFVDSIDRIVDRLVQGSIDPTVILSNSEILSTLSHWREVKPLDIVKIVHGFKPLCSPDIYGMSSYVLTAIVNEVAVPLAHVI</sequence>
<evidence type="ECO:0000313" key="1">
    <source>
        <dbReference type="EMBL" id="JAT36309.1"/>
    </source>
</evidence>
<dbReference type="AlphaFoldDB" id="A0A1B6MKC0"/>
<feature type="non-terminal residue" evidence="1">
    <location>
        <position position="1"/>
    </location>
</feature>
<accession>A0A1B6MKC0</accession>
<organism evidence="1">
    <name type="scientific">Graphocephala atropunctata</name>
    <dbReference type="NCBI Taxonomy" id="36148"/>
    <lineage>
        <taxon>Eukaryota</taxon>
        <taxon>Metazoa</taxon>
        <taxon>Ecdysozoa</taxon>
        <taxon>Arthropoda</taxon>
        <taxon>Hexapoda</taxon>
        <taxon>Insecta</taxon>
        <taxon>Pterygota</taxon>
        <taxon>Neoptera</taxon>
        <taxon>Paraneoptera</taxon>
        <taxon>Hemiptera</taxon>
        <taxon>Auchenorrhyncha</taxon>
        <taxon>Membracoidea</taxon>
        <taxon>Cicadellidae</taxon>
        <taxon>Cicadellinae</taxon>
        <taxon>Cicadellini</taxon>
        <taxon>Graphocephala</taxon>
    </lineage>
</organism>
<dbReference type="EMBL" id="GEBQ01003668">
    <property type="protein sequence ID" value="JAT36309.1"/>
    <property type="molecule type" value="Transcribed_RNA"/>
</dbReference>
<proteinExistence type="predicted"/>